<gene>
    <name evidence="1" type="primary">PARPA_12788.1 scaffold 45468</name>
</gene>
<organism evidence="1 2">
    <name type="scientific">Parasitella parasitica</name>
    <dbReference type="NCBI Taxonomy" id="35722"/>
    <lineage>
        <taxon>Eukaryota</taxon>
        <taxon>Fungi</taxon>
        <taxon>Fungi incertae sedis</taxon>
        <taxon>Mucoromycota</taxon>
        <taxon>Mucoromycotina</taxon>
        <taxon>Mucoromycetes</taxon>
        <taxon>Mucorales</taxon>
        <taxon>Mucorineae</taxon>
        <taxon>Mucoraceae</taxon>
        <taxon>Parasitella</taxon>
    </lineage>
</organism>
<dbReference type="EMBL" id="LN733835">
    <property type="protein sequence ID" value="CEP18484.1"/>
    <property type="molecule type" value="Genomic_DNA"/>
</dbReference>
<keyword evidence="2" id="KW-1185">Reference proteome</keyword>
<evidence type="ECO:0000313" key="2">
    <source>
        <dbReference type="Proteomes" id="UP000054107"/>
    </source>
</evidence>
<dbReference type="OrthoDB" id="2270325at2759"/>
<proteinExistence type="predicted"/>
<sequence>MEQGEYNKAIARFSRIRKNRATKPSFSSLDPQQTDAAAMATHLRTIYSGNLLNQSSATLLPQSTEVEVPFTQADHPFDIEEIQDLIKNLPRKKAPGTDHIMA</sequence>
<evidence type="ECO:0000313" key="1">
    <source>
        <dbReference type="EMBL" id="CEP18484.1"/>
    </source>
</evidence>
<name>A0A0B7NU33_9FUNG</name>
<reference evidence="1 2" key="1">
    <citation type="submission" date="2014-09" db="EMBL/GenBank/DDBJ databases">
        <authorList>
            <person name="Ellenberger Sabrina"/>
        </authorList>
    </citation>
    <scope>NUCLEOTIDE SEQUENCE [LARGE SCALE GENOMIC DNA]</scope>
    <source>
        <strain evidence="1 2">CBS 412.66</strain>
    </source>
</reference>
<accession>A0A0B7NU33</accession>
<dbReference type="Proteomes" id="UP000054107">
    <property type="component" value="Unassembled WGS sequence"/>
</dbReference>
<protein>
    <submittedName>
        <fullName evidence="1">Uncharacterized protein</fullName>
    </submittedName>
</protein>
<dbReference type="AlphaFoldDB" id="A0A0B7NU33"/>